<keyword evidence="4" id="KW-1185">Reference proteome</keyword>
<organism evidence="3 4">
    <name type="scientific">Vagococcus intermedius</name>
    <dbReference type="NCBI Taxonomy" id="2991418"/>
    <lineage>
        <taxon>Bacteria</taxon>
        <taxon>Bacillati</taxon>
        <taxon>Bacillota</taxon>
        <taxon>Bacilli</taxon>
        <taxon>Lactobacillales</taxon>
        <taxon>Enterococcaceae</taxon>
        <taxon>Vagococcus</taxon>
    </lineage>
</organism>
<accession>A0AAF0CX34</accession>
<dbReference type="EMBL" id="CP110235">
    <property type="protein sequence ID" value="WEG74453.1"/>
    <property type="molecule type" value="Genomic_DNA"/>
</dbReference>
<feature type="compositionally biased region" description="Basic and acidic residues" evidence="1">
    <location>
        <begin position="246"/>
        <end position="260"/>
    </location>
</feature>
<gene>
    <name evidence="3" type="ORF">OL234_10915</name>
</gene>
<reference evidence="3" key="1">
    <citation type="submission" date="2022-10" db="EMBL/GenBank/DDBJ databases">
        <title>Vagococcus sp. isolated from poultry meat.</title>
        <authorList>
            <person name="Johansson P."/>
            <person name="Bjorkroth J."/>
        </authorList>
    </citation>
    <scope>NUCLEOTIDE SEQUENCE</scope>
    <source>
        <strain evidence="3">STAA11</strain>
        <plasmid evidence="3">unnamed3</plasmid>
    </source>
</reference>
<dbReference type="InterPro" id="IPR005094">
    <property type="entry name" value="Endonuclease_MobA/VirD2"/>
</dbReference>
<dbReference type="AlphaFoldDB" id="A0AAF0CX34"/>
<geneLocation type="plasmid" evidence="3 4">
    <name>unnamed3</name>
</geneLocation>
<evidence type="ECO:0000259" key="2">
    <source>
        <dbReference type="Pfam" id="PF03432"/>
    </source>
</evidence>
<evidence type="ECO:0000313" key="3">
    <source>
        <dbReference type="EMBL" id="WEG74453.1"/>
    </source>
</evidence>
<evidence type="ECO:0000313" key="4">
    <source>
        <dbReference type="Proteomes" id="UP001179647"/>
    </source>
</evidence>
<dbReference type="Proteomes" id="UP001179647">
    <property type="component" value="Plasmid unnamed3"/>
</dbReference>
<feature type="domain" description="MobA/VirD2-like nuclease" evidence="2">
    <location>
        <begin position="29"/>
        <end position="145"/>
    </location>
</feature>
<keyword evidence="3" id="KW-0614">Plasmid</keyword>
<dbReference type="KEGG" id="vie:OL234_10915"/>
<evidence type="ECO:0000256" key="1">
    <source>
        <dbReference type="SAM" id="MobiDB-lite"/>
    </source>
</evidence>
<name>A0AAF0CX34_9ENTE</name>
<protein>
    <submittedName>
        <fullName evidence="3">Relaxase/mobilization nuclease domain-containing protein</fullName>
    </submittedName>
</protein>
<feature type="compositionally biased region" description="Polar residues" evidence="1">
    <location>
        <begin position="289"/>
        <end position="313"/>
    </location>
</feature>
<feature type="region of interest" description="Disordered" evidence="1">
    <location>
        <begin position="246"/>
        <end position="382"/>
    </location>
</feature>
<feature type="compositionally biased region" description="Basic and acidic residues" evidence="1">
    <location>
        <begin position="314"/>
        <end position="382"/>
    </location>
</feature>
<sequence>MKRMMATIKLARSTSCSRCINYAEPRTTVKSGLNCDVNYAKTQMKATRMIYGKDDKVQAHTLIQSFKPGEVTPEQANELGYQLARKVAEGHQVSIYTHTDKDHIHNHLVINSVNMDTGLKFQAHGQKAIQEVKDANDQICLEQGLTIPEEPANVRYTAAEKSLLEKGKSSWKDEIREAVDHAKARTRDFKDFSAFLNEKGIDVKLRGKTITYTHLNVNKKVRAKKLGSDYEKETIFNGFERYIEPTKTRHTPIERPRNNEPRSATTDSSIDRNSKLQRSDTATEKHGESQSGEKLTRDSTSNNYSSEQFQQQLEKLRNHTDQLQRDSSKAVSRIIEKPESDPKRPAGSKQERNREDSARNEPEQQPIKRDQPNHNRDYGPSL</sequence>
<feature type="compositionally biased region" description="Basic and acidic residues" evidence="1">
    <location>
        <begin position="269"/>
        <end position="288"/>
    </location>
</feature>
<proteinExistence type="predicted"/>
<dbReference type="RefSeq" id="WP_275470249.1">
    <property type="nucleotide sequence ID" value="NZ_CP110235.1"/>
</dbReference>
<dbReference type="Pfam" id="PF03432">
    <property type="entry name" value="Relaxase"/>
    <property type="match status" value="1"/>
</dbReference>